<dbReference type="InterPro" id="IPR000917">
    <property type="entry name" value="Sulfatase_N"/>
</dbReference>
<evidence type="ECO:0000256" key="3">
    <source>
        <dbReference type="ARBA" id="ARBA00022801"/>
    </source>
</evidence>
<reference evidence="7 8" key="1">
    <citation type="submission" date="2019-02" db="EMBL/GenBank/DDBJ databases">
        <title>Deep-cultivation of Planctomycetes and their phenomic and genomic characterization uncovers novel biology.</title>
        <authorList>
            <person name="Wiegand S."/>
            <person name="Jogler M."/>
            <person name="Boedeker C."/>
            <person name="Pinto D."/>
            <person name="Vollmers J."/>
            <person name="Rivas-Marin E."/>
            <person name="Kohn T."/>
            <person name="Peeters S.H."/>
            <person name="Heuer A."/>
            <person name="Rast P."/>
            <person name="Oberbeckmann S."/>
            <person name="Bunk B."/>
            <person name="Jeske O."/>
            <person name="Meyerdierks A."/>
            <person name="Storesund J.E."/>
            <person name="Kallscheuer N."/>
            <person name="Luecker S."/>
            <person name="Lage O.M."/>
            <person name="Pohl T."/>
            <person name="Merkel B.J."/>
            <person name="Hornburger P."/>
            <person name="Mueller R.-W."/>
            <person name="Bruemmer F."/>
            <person name="Labrenz M."/>
            <person name="Spormann A.M."/>
            <person name="Op Den Camp H."/>
            <person name="Overmann J."/>
            <person name="Amann R."/>
            <person name="Jetten M.S.M."/>
            <person name="Mascher T."/>
            <person name="Medema M.H."/>
            <person name="Devos D.P."/>
            <person name="Kaster A.-K."/>
            <person name="Ovreas L."/>
            <person name="Rohde M."/>
            <person name="Galperin M.Y."/>
            <person name="Jogler C."/>
        </authorList>
    </citation>
    <scope>NUCLEOTIDE SEQUENCE [LARGE SCALE GENOMIC DNA]</scope>
    <source>
        <strain evidence="7 8">Poly41</strain>
    </source>
</reference>
<dbReference type="PANTHER" id="PTHR42693">
    <property type="entry name" value="ARYLSULFATASE FAMILY MEMBER"/>
    <property type="match status" value="1"/>
</dbReference>
<evidence type="ECO:0000256" key="5">
    <source>
        <dbReference type="SAM" id="SignalP"/>
    </source>
</evidence>
<sequence length="637" mass="72267" precursor="true">MDLHRHRNSTVCSSLRSRVVRLCAIVFLLVPFCQAAGGAAEHDRPNILWITSEDNGISWVSCYGGTNAHTPAIDQLAQEGFRYTHCFDNAAVCAPTRSCWITGMYGISNGTQPMRSRNAIPHDKIPYYPDLLRAAGYHTSNPGKTDYNIGGREDKDCWDYKGGKGQSIYGWRYRKPGQPFFAVVNITDSHESRAHGDVENPPKDPAKMKLFSYHPDLPVIRKNYAKYAAAVENMDRKVKETLDALKQDGLYDDTIIIYNSDHGGVMARSKRFLYSSGIHCPLVVRIPEKLKHLYPADAPGTTVDRIVSFVDMPKTWLSLAGAEIPATFQGTIFLGDNQEAAPQYHLGFRERADERLDHVRLIRDERFAYHKNYMPYAPAGQHLAYIWKAPLTPAWEQHHREGKTNEITGRFFRPRVSEEFYDNATDFDNVHNLIDDPEQQDKIAELKAELRRRQLELFDSGLLPEKMRERRAAANGLTIYEMVRNQELYPLETYLDAADLALARDNGNLETFANRMSDEDEGMRWWAVVGLHLLGDDAARASATLEQALEDESHEVRMMAAWTLVKLGETDDALACLDKLLFQDESKRSNTTMLHNVLDWMGEPALPLVKKYIDQQGNRDGQYGIGILGRIAQLNGW</sequence>
<proteinExistence type="inferred from homology"/>
<dbReference type="Pfam" id="PF00884">
    <property type="entry name" value="Sulfatase"/>
    <property type="match status" value="1"/>
</dbReference>
<dbReference type="CDD" id="cd16027">
    <property type="entry name" value="SGSH"/>
    <property type="match status" value="1"/>
</dbReference>
<evidence type="ECO:0000256" key="1">
    <source>
        <dbReference type="ARBA" id="ARBA00008779"/>
    </source>
</evidence>
<comment type="similarity">
    <text evidence="1">Belongs to the sulfatase family.</text>
</comment>
<dbReference type="SUPFAM" id="SSF53649">
    <property type="entry name" value="Alkaline phosphatase-like"/>
    <property type="match status" value="1"/>
</dbReference>
<dbReference type="SUPFAM" id="SSF48371">
    <property type="entry name" value="ARM repeat"/>
    <property type="match status" value="1"/>
</dbReference>
<dbReference type="Proteomes" id="UP000319143">
    <property type="component" value="Unassembled WGS sequence"/>
</dbReference>
<evidence type="ECO:0000256" key="2">
    <source>
        <dbReference type="ARBA" id="ARBA00022723"/>
    </source>
</evidence>
<evidence type="ECO:0000313" key="8">
    <source>
        <dbReference type="Proteomes" id="UP000319143"/>
    </source>
</evidence>
<evidence type="ECO:0000256" key="4">
    <source>
        <dbReference type="ARBA" id="ARBA00022837"/>
    </source>
</evidence>
<protein>
    <submittedName>
        <fullName evidence="7">Arylsulfatase</fullName>
        <ecNumber evidence="7">3.1.6.1</ecNumber>
    </submittedName>
</protein>
<dbReference type="InterPro" id="IPR011989">
    <property type="entry name" value="ARM-like"/>
</dbReference>
<dbReference type="EMBL" id="SJPV01000013">
    <property type="protein sequence ID" value="TWU32169.1"/>
    <property type="molecule type" value="Genomic_DNA"/>
</dbReference>
<dbReference type="InterPro" id="IPR017850">
    <property type="entry name" value="Alkaline_phosphatase_core_sf"/>
</dbReference>
<dbReference type="InterPro" id="IPR016024">
    <property type="entry name" value="ARM-type_fold"/>
</dbReference>
<feature type="chain" id="PRO_5023111141" evidence="5">
    <location>
        <begin position="36"/>
        <end position="637"/>
    </location>
</feature>
<accession>A0A5C6DBA1</accession>
<dbReference type="GO" id="GO:0046872">
    <property type="term" value="F:metal ion binding"/>
    <property type="evidence" value="ECO:0007669"/>
    <property type="project" value="UniProtKB-KW"/>
</dbReference>
<comment type="caution">
    <text evidence="7">The sequence shown here is derived from an EMBL/GenBank/DDBJ whole genome shotgun (WGS) entry which is preliminary data.</text>
</comment>
<keyword evidence="4" id="KW-0106">Calcium</keyword>
<dbReference type="Gene3D" id="3.40.720.10">
    <property type="entry name" value="Alkaline Phosphatase, subunit A"/>
    <property type="match status" value="1"/>
</dbReference>
<evidence type="ECO:0000313" key="7">
    <source>
        <dbReference type="EMBL" id="TWU32169.1"/>
    </source>
</evidence>
<keyword evidence="2" id="KW-0479">Metal-binding</keyword>
<keyword evidence="8" id="KW-1185">Reference proteome</keyword>
<dbReference type="AlphaFoldDB" id="A0A5C6DBA1"/>
<evidence type="ECO:0000259" key="6">
    <source>
        <dbReference type="Pfam" id="PF00884"/>
    </source>
</evidence>
<organism evidence="7 8">
    <name type="scientific">Novipirellula artificiosorum</name>
    <dbReference type="NCBI Taxonomy" id="2528016"/>
    <lineage>
        <taxon>Bacteria</taxon>
        <taxon>Pseudomonadati</taxon>
        <taxon>Planctomycetota</taxon>
        <taxon>Planctomycetia</taxon>
        <taxon>Pirellulales</taxon>
        <taxon>Pirellulaceae</taxon>
        <taxon>Novipirellula</taxon>
    </lineage>
</organism>
<dbReference type="PANTHER" id="PTHR42693:SF53">
    <property type="entry name" value="ENDO-4-O-SULFATASE"/>
    <property type="match status" value="1"/>
</dbReference>
<keyword evidence="3 7" id="KW-0378">Hydrolase</keyword>
<name>A0A5C6DBA1_9BACT</name>
<keyword evidence="5" id="KW-0732">Signal</keyword>
<dbReference type="Pfam" id="PF13646">
    <property type="entry name" value="HEAT_2"/>
    <property type="match status" value="1"/>
</dbReference>
<dbReference type="InterPro" id="IPR024607">
    <property type="entry name" value="Sulfatase_CS"/>
</dbReference>
<gene>
    <name evidence="7" type="primary">atsA_106</name>
    <name evidence="7" type="ORF">Poly41_56540</name>
</gene>
<dbReference type="EC" id="3.1.6.1" evidence="7"/>
<dbReference type="InterPro" id="IPR050738">
    <property type="entry name" value="Sulfatase"/>
</dbReference>
<dbReference type="Gene3D" id="1.25.10.10">
    <property type="entry name" value="Leucine-rich Repeat Variant"/>
    <property type="match status" value="1"/>
</dbReference>
<dbReference type="GO" id="GO:0004065">
    <property type="term" value="F:arylsulfatase activity"/>
    <property type="evidence" value="ECO:0007669"/>
    <property type="project" value="UniProtKB-EC"/>
</dbReference>
<dbReference type="PROSITE" id="PS00523">
    <property type="entry name" value="SULFATASE_1"/>
    <property type="match status" value="1"/>
</dbReference>
<feature type="domain" description="Sulfatase N-terminal" evidence="6">
    <location>
        <begin position="45"/>
        <end position="322"/>
    </location>
</feature>
<feature type="signal peptide" evidence="5">
    <location>
        <begin position="1"/>
        <end position="35"/>
    </location>
</feature>